<dbReference type="GO" id="GO:0006260">
    <property type="term" value="P:DNA replication"/>
    <property type="evidence" value="ECO:0007669"/>
    <property type="project" value="UniProtKB-KW"/>
</dbReference>
<keyword evidence="11" id="KW-1185">Reference proteome</keyword>
<proteinExistence type="predicted"/>
<dbReference type="PANTHER" id="PTHR32294:SF0">
    <property type="entry name" value="DNA POLYMERASE III SUBUNIT ALPHA"/>
    <property type="match status" value="1"/>
</dbReference>
<dbReference type="Pfam" id="PF02811">
    <property type="entry name" value="PHP"/>
    <property type="match status" value="1"/>
</dbReference>
<dbReference type="RefSeq" id="WP_124397636.1">
    <property type="nucleotide sequence ID" value="NZ_BHZE01000008.1"/>
</dbReference>
<dbReference type="NCBIfam" id="TIGR00594">
    <property type="entry name" value="polc"/>
    <property type="match status" value="1"/>
</dbReference>
<dbReference type="Gene3D" id="1.10.150.870">
    <property type="match status" value="1"/>
</dbReference>
<dbReference type="InterPro" id="IPR004013">
    <property type="entry name" value="PHP_dom"/>
</dbReference>
<comment type="caution">
    <text evidence="10">The sequence shown here is derived from an EMBL/GenBank/DDBJ whole genome shotgun (WGS) entry which is preliminary data.</text>
</comment>
<feature type="domain" description="Exonuclease" evidence="8">
    <location>
        <begin position="1"/>
        <end position="193"/>
    </location>
</feature>
<dbReference type="GO" id="GO:0008408">
    <property type="term" value="F:3'-5' exonuclease activity"/>
    <property type="evidence" value="ECO:0007669"/>
    <property type="project" value="InterPro"/>
</dbReference>
<dbReference type="InterPro" id="IPR003141">
    <property type="entry name" value="Pol/His_phosphatase_N"/>
</dbReference>
<dbReference type="SMART" id="SM00479">
    <property type="entry name" value="EXOIII"/>
    <property type="match status" value="1"/>
</dbReference>
<evidence type="ECO:0000256" key="3">
    <source>
        <dbReference type="ARBA" id="ARBA00022679"/>
    </source>
</evidence>
<sequence>MFLIFDTETTGFPKRWDAPITQLDNWPRVVQIAWQLHDEWGNLLEHQGIIIYPDDWEVPYDAERVHGISTELARRVGKPALEVYQKFLDVLAKADVIAGHNLQFDINVIASELYRYGFNYELLTSKKRLDTCDEATALLTKLPGGKGGKFKFPNLTELYTYLFGETFAEAHNATADVEATARCFFELIRRKHYSELQLNKPKGYLNEFLKYKPQPFALWGLTHQSLKKASAEVSTAPVVVEPETIATVDAGKLGGFFHLFNKSRFSILSSTIEVSDLVQKAAEMNLPAVGIADTGNMMAAFQFMSKLKEINTSRPDDQKIKGIIGCELELVNDITAKAYHERNPRIVLYAKNKSGYANLSKLVSIANTEGFYYNPRIDKKHISLYKEHLIALSGTLQGEIPQLILSQGKKAAEEALLWWKEQFGDDFYIQLNRHGLEEEQHVNQIMLELAREHGVKVVATNNNFYLNPDEFELLDALICVRDGNLVSNPIGKGRGFRFGYTVNSYYFRTPDEMAELYADLPEALYNLAEIAEKVENYDLKREVLLPKFEIPDEFKDPEDEKDGGKRGENRYLRYLTYQGAKKRYPVLTDEIRERLDFELETIEKTGYPGYFLIVSDFCRAAREMGVIVGPGRGSAAGSAVAYCIGITNVDPIKYNLLFERFLNPERVSLPDIDTDFDDEGREKVIKYVMDKYGANQVAQIITYGTMAAKSSVRDCGRVLGLSPSEVNALSKKVPSSLSLSELFKIDEKDLRERLRSNELPGALEIRQLYNSDKLEGKVLRMAEKLEGALRNTGIHACGVIITPTDVRNLVPVARAKDSDMWCTQFDNNIVESAGLLKMDFLGLKTLTIIKDACRMIKKRFGIDIDPDQIPLDDPITYERIFQTGDTIGVFQLESPGMQKYLRQLRPTTFEDIIAMVALYRPGPMEYIPDFIDRKHGRKPIEYDLPEMEEYLRETYGVTVYQEQVMLLSQKLAGFTKGEADVLRKAMGKKQKAVLDKMKPKFIDQASAKGFPIDKLEKIWTDWEAFASYAFNKSHATCYAVLAVQTAYLKAHYPAEFMASTITHYQNDVKTISFYMEDCRRHKIPILGPSVNESDMNFSVNANGEIRFGLAGMKGVGEGAAQNIIEERQKGGPFKSIFDFVERVDQRTINKKVMESLALGGAFDDFSECHRATFFEGGDGKSFIETLLKYGQSFKNAMAQAQMSLFGDLMSESIQKPAIPSAEPWSTYYALQREAEINGLYLSGHPLDDYRIEFQSFANTTTAALAELENFVNQEIRVLGIVNNYILDEDRNGERTCRFELMDYEGTYTFRLRSQAYNKFGHFVQNAQVVLVTALIKPPFQRNDGQVGQPYIDITNIEPVTELSAKAQRLNIYVNPESLEEDVIASVYKTLSKNPGDKALRFIIEDDNSGISVHTLSKMKVKINRAIVYELSQIPDLKVFLN</sequence>
<dbReference type="SUPFAM" id="SSF53098">
    <property type="entry name" value="Ribonuclease H-like"/>
    <property type="match status" value="1"/>
</dbReference>
<dbReference type="SMART" id="SM00481">
    <property type="entry name" value="POLIIIAc"/>
    <property type="match status" value="1"/>
</dbReference>
<feature type="domain" description="Polymerase/histidinol phosphatase N-terminal" evidence="9">
    <location>
        <begin position="257"/>
        <end position="332"/>
    </location>
</feature>
<evidence type="ECO:0000256" key="6">
    <source>
        <dbReference type="ARBA" id="ARBA00022932"/>
    </source>
</evidence>
<dbReference type="CDD" id="cd06127">
    <property type="entry name" value="DEDDh"/>
    <property type="match status" value="1"/>
</dbReference>
<evidence type="ECO:0000256" key="7">
    <source>
        <dbReference type="ARBA" id="ARBA00049244"/>
    </source>
</evidence>
<reference evidence="10 11" key="1">
    <citation type="submission" date="2018-11" db="EMBL/GenBank/DDBJ databases">
        <title>Schleiferia aggregans sp. nov., a moderately thermophilic heterotrophic bacterium isolated from microbial mats at a terrestrial hot spring.</title>
        <authorList>
            <person name="Iino T."/>
            <person name="Ohkuma M."/>
            <person name="Haruta S."/>
        </authorList>
    </citation>
    <scope>NUCLEOTIDE SEQUENCE [LARGE SCALE GENOMIC DNA]</scope>
    <source>
        <strain evidence="10 11">LA</strain>
    </source>
</reference>
<dbReference type="GO" id="GO:0003676">
    <property type="term" value="F:nucleic acid binding"/>
    <property type="evidence" value="ECO:0007669"/>
    <property type="project" value="InterPro"/>
</dbReference>
<evidence type="ECO:0000313" key="11">
    <source>
        <dbReference type="Proteomes" id="UP000286715"/>
    </source>
</evidence>
<dbReference type="Pfam" id="PF00929">
    <property type="entry name" value="RNase_T"/>
    <property type="match status" value="1"/>
</dbReference>
<evidence type="ECO:0000313" key="10">
    <source>
        <dbReference type="EMBL" id="GCD77573.1"/>
    </source>
</evidence>
<keyword evidence="6 10" id="KW-0239">DNA-directed DNA polymerase</keyword>
<evidence type="ECO:0000256" key="4">
    <source>
        <dbReference type="ARBA" id="ARBA00022695"/>
    </source>
</evidence>
<dbReference type="Pfam" id="PF14579">
    <property type="entry name" value="HHH_6"/>
    <property type="match status" value="1"/>
</dbReference>
<accession>A0A401XKP9</accession>
<evidence type="ECO:0000259" key="9">
    <source>
        <dbReference type="SMART" id="SM00481"/>
    </source>
</evidence>
<dbReference type="Pfam" id="PF07733">
    <property type="entry name" value="DNA_pol3_alpha"/>
    <property type="match status" value="1"/>
</dbReference>
<evidence type="ECO:0000256" key="5">
    <source>
        <dbReference type="ARBA" id="ARBA00022705"/>
    </source>
</evidence>
<dbReference type="InterPro" id="IPR011708">
    <property type="entry name" value="DNA_pol3_alpha_NTPase_dom"/>
</dbReference>
<evidence type="ECO:0000256" key="1">
    <source>
        <dbReference type="ARBA" id="ARBA00012417"/>
    </source>
</evidence>
<comment type="catalytic activity">
    <reaction evidence="7">
        <text>DNA(n) + a 2'-deoxyribonucleoside 5'-triphosphate = DNA(n+1) + diphosphate</text>
        <dbReference type="Rhea" id="RHEA:22508"/>
        <dbReference type="Rhea" id="RHEA-COMP:17339"/>
        <dbReference type="Rhea" id="RHEA-COMP:17340"/>
        <dbReference type="ChEBI" id="CHEBI:33019"/>
        <dbReference type="ChEBI" id="CHEBI:61560"/>
        <dbReference type="ChEBI" id="CHEBI:173112"/>
        <dbReference type="EC" id="2.7.7.7"/>
    </reaction>
</comment>
<keyword evidence="4" id="KW-0548">Nucleotidyltransferase</keyword>
<dbReference type="GO" id="GO:0003887">
    <property type="term" value="F:DNA-directed DNA polymerase activity"/>
    <property type="evidence" value="ECO:0007669"/>
    <property type="project" value="UniProtKB-KW"/>
</dbReference>
<dbReference type="Proteomes" id="UP000286715">
    <property type="component" value="Unassembled WGS sequence"/>
</dbReference>
<dbReference type="Gene3D" id="1.10.10.1600">
    <property type="entry name" value="Bacterial DNA polymerase III alpha subunit, thumb domain"/>
    <property type="match status" value="1"/>
</dbReference>
<keyword evidence="5" id="KW-0235">DNA replication</keyword>
<dbReference type="NCBIfam" id="NF004226">
    <property type="entry name" value="PRK05673.1"/>
    <property type="match status" value="1"/>
</dbReference>
<dbReference type="EMBL" id="BHZE01000008">
    <property type="protein sequence ID" value="GCD77573.1"/>
    <property type="molecule type" value="Genomic_DNA"/>
</dbReference>
<dbReference type="OrthoDB" id="9803237at2"/>
<dbReference type="InterPro" id="IPR041931">
    <property type="entry name" value="DNA_pol3_alpha_thumb_dom"/>
</dbReference>
<dbReference type="Gene3D" id="3.20.20.140">
    <property type="entry name" value="Metal-dependent hydrolases"/>
    <property type="match status" value="1"/>
</dbReference>
<dbReference type="InterPro" id="IPR036397">
    <property type="entry name" value="RNaseH_sf"/>
</dbReference>
<keyword evidence="3" id="KW-0808">Transferase</keyword>
<protein>
    <recommendedName>
        <fullName evidence="2">DNA polymerase III subunit alpha</fullName>
        <ecNumber evidence="1">2.7.7.7</ecNumber>
    </recommendedName>
</protein>
<dbReference type="InterPro" id="IPR029460">
    <property type="entry name" value="DNAPol_HHH"/>
</dbReference>
<dbReference type="Gene3D" id="3.30.420.10">
    <property type="entry name" value="Ribonuclease H-like superfamily/Ribonuclease H"/>
    <property type="match status" value="1"/>
</dbReference>
<dbReference type="InterPro" id="IPR004805">
    <property type="entry name" value="DnaE2/DnaE/PolC"/>
</dbReference>
<evidence type="ECO:0000259" key="8">
    <source>
        <dbReference type="SMART" id="SM00479"/>
    </source>
</evidence>
<dbReference type="Pfam" id="PF17657">
    <property type="entry name" value="DNA_pol3_finger"/>
    <property type="match status" value="1"/>
</dbReference>
<dbReference type="InterPro" id="IPR013520">
    <property type="entry name" value="Ribonucl_H"/>
</dbReference>
<dbReference type="PANTHER" id="PTHR32294">
    <property type="entry name" value="DNA POLYMERASE III SUBUNIT ALPHA"/>
    <property type="match status" value="1"/>
</dbReference>
<dbReference type="EC" id="2.7.7.7" evidence="1"/>
<gene>
    <name evidence="10" type="primary">dnaE</name>
    <name evidence="10" type="ORF">JCM31826_10550</name>
</gene>
<evidence type="ECO:0000256" key="2">
    <source>
        <dbReference type="ARBA" id="ARBA00019114"/>
    </source>
</evidence>
<name>A0A401XKP9_9FLAO</name>
<dbReference type="InterPro" id="IPR012337">
    <property type="entry name" value="RNaseH-like_sf"/>
</dbReference>
<organism evidence="10 11">
    <name type="scientific">Thermaurantimonas aggregans</name>
    <dbReference type="NCBI Taxonomy" id="2173829"/>
    <lineage>
        <taxon>Bacteria</taxon>
        <taxon>Pseudomonadati</taxon>
        <taxon>Bacteroidota</taxon>
        <taxon>Flavobacteriia</taxon>
        <taxon>Flavobacteriales</taxon>
        <taxon>Schleiferiaceae</taxon>
        <taxon>Thermaurantimonas</taxon>
    </lineage>
</organism>
<dbReference type="SUPFAM" id="SSF160975">
    <property type="entry name" value="AF1531-like"/>
    <property type="match status" value="1"/>
</dbReference>
<dbReference type="InterPro" id="IPR040982">
    <property type="entry name" value="DNA_pol3_finger"/>
</dbReference>